<feature type="region of interest" description="Disordered" evidence="2">
    <location>
        <begin position="461"/>
        <end position="481"/>
    </location>
</feature>
<feature type="compositionally biased region" description="Basic and acidic residues" evidence="2">
    <location>
        <begin position="180"/>
        <end position="192"/>
    </location>
</feature>
<evidence type="ECO:0000256" key="2">
    <source>
        <dbReference type="SAM" id="MobiDB-lite"/>
    </source>
</evidence>
<evidence type="ECO:0000313" key="4">
    <source>
        <dbReference type="EMBL" id="KAK4194458.1"/>
    </source>
</evidence>
<dbReference type="PROSITE" id="PS00028">
    <property type="entry name" value="ZINC_FINGER_C2H2_1"/>
    <property type="match status" value="1"/>
</dbReference>
<evidence type="ECO:0000259" key="3">
    <source>
        <dbReference type="PROSITE" id="PS50157"/>
    </source>
</evidence>
<dbReference type="Gene3D" id="3.30.160.60">
    <property type="entry name" value="Classic Zinc Finger"/>
    <property type="match status" value="1"/>
</dbReference>
<feature type="region of interest" description="Disordered" evidence="2">
    <location>
        <begin position="271"/>
        <end position="317"/>
    </location>
</feature>
<keyword evidence="1" id="KW-0863">Zinc-finger</keyword>
<comment type="caution">
    <text evidence="4">The sequence shown here is derived from an EMBL/GenBank/DDBJ whole genome shotgun (WGS) entry which is preliminary data.</text>
</comment>
<reference evidence="4" key="1">
    <citation type="journal article" date="2023" name="Mol. Phylogenet. Evol.">
        <title>Genome-scale phylogeny and comparative genomics of the fungal order Sordariales.</title>
        <authorList>
            <person name="Hensen N."/>
            <person name="Bonometti L."/>
            <person name="Westerberg I."/>
            <person name="Brannstrom I.O."/>
            <person name="Guillou S."/>
            <person name="Cros-Aarteil S."/>
            <person name="Calhoun S."/>
            <person name="Haridas S."/>
            <person name="Kuo A."/>
            <person name="Mondo S."/>
            <person name="Pangilinan J."/>
            <person name="Riley R."/>
            <person name="LaButti K."/>
            <person name="Andreopoulos B."/>
            <person name="Lipzen A."/>
            <person name="Chen C."/>
            <person name="Yan M."/>
            <person name="Daum C."/>
            <person name="Ng V."/>
            <person name="Clum A."/>
            <person name="Steindorff A."/>
            <person name="Ohm R.A."/>
            <person name="Martin F."/>
            <person name="Silar P."/>
            <person name="Natvig D.O."/>
            <person name="Lalanne C."/>
            <person name="Gautier V."/>
            <person name="Ament-Velasquez S.L."/>
            <person name="Kruys A."/>
            <person name="Hutchinson M.I."/>
            <person name="Powell A.J."/>
            <person name="Barry K."/>
            <person name="Miller A.N."/>
            <person name="Grigoriev I.V."/>
            <person name="Debuchy R."/>
            <person name="Gladieux P."/>
            <person name="Hiltunen Thoren M."/>
            <person name="Johannesson H."/>
        </authorList>
    </citation>
    <scope>NUCLEOTIDE SEQUENCE</scope>
    <source>
        <strain evidence="4">CBS 315.58</strain>
    </source>
</reference>
<dbReference type="GO" id="GO:0008270">
    <property type="term" value="F:zinc ion binding"/>
    <property type="evidence" value="ECO:0007669"/>
    <property type="project" value="UniProtKB-KW"/>
</dbReference>
<feature type="compositionally biased region" description="Polar residues" evidence="2">
    <location>
        <begin position="277"/>
        <end position="299"/>
    </location>
</feature>
<dbReference type="InterPro" id="IPR013087">
    <property type="entry name" value="Znf_C2H2_type"/>
</dbReference>
<dbReference type="EMBL" id="MU864060">
    <property type="protein sequence ID" value="KAK4194458.1"/>
    <property type="molecule type" value="Genomic_DNA"/>
</dbReference>
<name>A0AAN6X6Q1_9PEZI</name>
<gene>
    <name evidence="4" type="ORF">QBC40DRAFT_33455</name>
</gene>
<organism evidence="4 5">
    <name type="scientific">Triangularia verruculosa</name>
    <dbReference type="NCBI Taxonomy" id="2587418"/>
    <lineage>
        <taxon>Eukaryota</taxon>
        <taxon>Fungi</taxon>
        <taxon>Dikarya</taxon>
        <taxon>Ascomycota</taxon>
        <taxon>Pezizomycotina</taxon>
        <taxon>Sordariomycetes</taxon>
        <taxon>Sordariomycetidae</taxon>
        <taxon>Sordariales</taxon>
        <taxon>Podosporaceae</taxon>
        <taxon>Triangularia</taxon>
    </lineage>
</organism>
<keyword evidence="1" id="KW-0479">Metal-binding</keyword>
<dbReference type="Proteomes" id="UP001303160">
    <property type="component" value="Unassembled WGS sequence"/>
</dbReference>
<dbReference type="AlphaFoldDB" id="A0AAN6X6Q1"/>
<keyword evidence="1" id="KW-0862">Zinc</keyword>
<keyword evidence="5" id="KW-1185">Reference proteome</keyword>
<dbReference type="SMART" id="SM00355">
    <property type="entry name" value="ZnF_C2H2"/>
    <property type="match status" value="3"/>
</dbReference>
<feature type="domain" description="C2H2-type" evidence="3">
    <location>
        <begin position="533"/>
        <end position="563"/>
    </location>
</feature>
<feature type="region of interest" description="Disordered" evidence="2">
    <location>
        <begin position="167"/>
        <end position="223"/>
    </location>
</feature>
<dbReference type="PROSITE" id="PS50157">
    <property type="entry name" value="ZINC_FINGER_C2H2_2"/>
    <property type="match status" value="1"/>
</dbReference>
<evidence type="ECO:0000313" key="5">
    <source>
        <dbReference type="Proteomes" id="UP001303160"/>
    </source>
</evidence>
<reference evidence="4" key="2">
    <citation type="submission" date="2023-05" db="EMBL/GenBank/DDBJ databases">
        <authorList>
            <consortium name="Lawrence Berkeley National Laboratory"/>
            <person name="Steindorff A."/>
            <person name="Hensen N."/>
            <person name="Bonometti L."/>
            <person name="Westerberg I."/>
            <person name="Brannstrom I.O."/>
            <person name="Guillou S."/>
            <person name="Cros-Aarteil S."/>
            <person name="Calhoun S."/>
            <person name="Haridas S."/>
            <person name="Kuo A."/>
            <person name="Mondo S."/>
            <person name="Pangilinan J."/>
            <person name="Riley R."/>
            <person name="Labutti K."/>
            <person name="Andreopoulos B."/>
            <person name="Lipzen A."/>
            <person name="Chen C."/>
            <person name="Yanf M."/>
            <person name="Daum C."/>
            <person name="Ng V."/>
            <person name="Clum A."/>
            <person name="Ohm R."/>
            <person name="Martin F."/>
            <person name="Silar P."/>
            <person name="Natvig D."/>
            <person name="Lalanne C."/>
            <person name="Gautier V."/>
            <person name="Ament-Velasquez S.L."/>
            <person name="Kruys A."/>
            <person name="Hutchinson M.I."/>
            <person name="Powell A.J."/>
            <person name="Barry K."/>
            <person name="Miller A.N."/>
            <person name="Grigoriev I.V."/>
            <person name="Debuchy R."/>
            <person name="Gladieux P."/>
            <person name="Thoren M.H."/>
            <person name="Johannesson H."/>
        </authorList>
    </citation>
    <scope>NUCLEOTIDE SEQUENCE</scope>
    <source>
        <strain evidence="4">CBS 315.58</strain>
    </source>
</reference>
<sequence length="620" mass="67938">MSDLQHRAMHHDGLYSTAAIHAGHHQHQHTHAMHLSHPTATMMDHCATTCPYEDKVIQNGAAARMILMFIRELVEHSSHQQRQTYACPMTRCHRPFAGALQLIQHLLSCPEVSTGEFTCDKCNHWHTFPANDKEWEQWAAMKAQQTLGNEQGHVRRKRSLGSKIKGFATLTKKDSRKQHPPPDSHFKTEYSMDSRPSTAASSTPSTTFTSRCSQHHVGYPGHGHGNSTTFVDLQKPPLLPAGVPAIDGNGLFWPGFSADQLGNISSSVSSIAPSSALDTNSSKGISQNTSQTTLFTPSLNGFPPSVASSQPPTTMAQQQQYMFSTHPPFNGGTSPLSAQPPPSAMVLDEPMTLSRADLTPTELRSPVSTESLNHGWWGSKLGIETSRPVPATTGPGTCFQMQSPIGAIDGMMTRDVSSGLTTPTSPCRHASPFFPIPPSTAHPISRTLSHESMQAGMTPVYNSPGTNASHVDSLSPRTTEHDPHALPLHQRSPFESAPEDLICDECQWKPRGVRENLKGYLRKHKNTHKGLRLSCDVVGCTKTFSRLDNLKKHKKDKHGIEDLATGTTGAQPPSKPVAEDFHAQHQHVENEADQKRPGTVDSEIRDMSGDYSMLWPALHF</sequence>
<feature type="compositionally biased region" description="Polar residues" evidence="2">
    <location>
        <begin position="461"/>
        <end position="477"/>
    </location>
</feature>
<evidence type="ECO:0000256" key="1">
    <source>
        <dbReference type="PROSITE-ProRule" id="PRU00042"/>
    </source>
</evidence>
<accession>A0AAN6X6Q1</accession>
<feature type="compositionally biased region" description="Polar residues" evidence="2">
    <location>
        <begin position="306"/>
        <end position="317"/>
    </location>
</feature>
<feature type="region of interest" description="Disordered" evidence="2">
    <location>
        <begin position="554"/>
        <end position="577"/>
    </location>
</feature>
<protein>
    <recommendedName>
        <fullName evidence="3">C2H2-type domain-containing protein</fullName>
    </recommendedName>
</protein>
<proteinExistence type="predicted"/>
<feature type="compositionally biased region" description="Low complexity" evidence="2">
    <location>
        <begin position="194"/>
        <end position="212"/>
    </location>
</feature>